<dbReference type="Proteomes" id="UP001589813">
    <property type="component" value="Unassembled WGS sequence"/>
</dbReference>
<dbReference type="SUPFAM" id="SSF56601">
    <property type="entry name" value="beta-lactamase/transpeptidase-like"/>
    <property type="match status" value="1"/>
</dbReference>
<dbReference type="Gene3D" id="3.40.710.10">
    <property type="entry name" value="DD-peptidase/beta-lactamase superfamily"/>
    <property type="match status" value="1"/>
</dbReference>
<dbReference type="InterPro" id="IPR050491">
    <property type="entry name" value="AmpC-like"/>
</dbReference>
<organism evidence="3 4">
    <name type="scientific">Rheinheimera tilapiae</name>
    <dbReference type="NCBI Taxonomy" id="875043"/>
    <lineage>
        <taxon>Bacteria</taxon>
        <taxon>Pseudomonadati</taxon>
        <taxon>Pseudomonadota</taxon>
        <taxon>Gammaproteobacteria</taxon>
        <taxon>Chromatiales</taxon>
        <taxon>Chromatiaceae</taxon>
        <taxon>Rheinheimera</taxon>
    </lineage>
</organism>
<feature type="signal peptide" evidence="1">
    <location>
        <begin position="1"/>
        <end position="26"/>
    </location>
</feature>
<sequence>MNKKYRLQLWICAALGWITSMPQAQASADPALLPQFQQQFNQQLQQAKVPGGAYAIVYKDQVLALGSYGVRAVGDNARVNADTVFRLASVSKTFAGNIMVQLSQQGRLDLQQPLKAYVPELQLKTAAIEQKVSVETILSQGSGFWAHAFEDLIEADQTPAQILPRLAELSPVCPPGRCYSYQNVLFGLLGRAAEQSTGRPYETLVSERVFAPLQMHTASYGLTGLLASRNKALPHQRGGKGWRTVKPKANFYRFPAAAGVNASARDLSQYLIAMLGYRPEVFSPALLGQLQQPLVKMPGKPRWPVWQQYRNASAWYGRGWRMVQYGDDKLYYHAGVVDGYRPYIAYSPATGYGLVLLTNAEADVTGKLAGWFWLQVLPGPQLAKHKHGATKKGAR</sequence>
<evidence type="ECO:0000256" key="1">
    <source>
        <dbReference type="SAM" id="SignalP"/>
    </source>
</evidence>
<dbReference type="GO" id="GO:0016787">
    <property type="term" value="F:hydrolase activity"/>
    <property type="evidence" value="ECO:0007669"/>
    <property type="project" value="UniProtKB-KW"/>
</dbReference>
<dbReference type="InterPro" id="IPR001466">
    <property type="entry name" value="Beta-lactam-related"/>
</dbReference>
<evidence type="ECO:0000313" key="4">
    <source>
        <dbReference type="Proteomes" id="UP001589813"/>
    </source>
</evidence>
<dbReference type="InterPro" id="IPR012338">
    <property type="entry name" value="Beta-lactam/transpept-like"/>
</dbReference>
<dbReference type="RefSeq" id="WP_377245686.1">
    <property type="nucleotide sequence ID" value="NZ_JBHLXP010000003.1"/>
</dbReference>
<dbReference type="PANTHER" id="PTHR46825:SF15">
    <property type="entry name" value="BETA-LACTAMASE-RELATED DOMAIN-CONTAINING PROTEIN"/>
    <property type="match status" value="1"/>
</dbReference>
<protein>
    <submittedName>
        <fullName evidence="3">Serine hydrolase domain-containing protein</fullName>
        <ecNumber evidence="3">3.-.-.-</ecNumber>
    </submittedName>
</protein>
<accession>A0ABV6BFC7</accession>
<feature type="domain" description="Beta-lactamase-related" evidence="2">
    <location>
        <begin position="37"/>
        <end position="363"/>
    </location>
</feature>
<reference evidence="3 4" key="1">
    <citation type="submission" date="2024-09" db="EMBL/GenBank/DDBJ databases">
        <authorList>
            <person name="Sun Q."/>
            <person name="Mori K."/>
        </authorList>
    </citation>
    <scope>NUCLEOTIDE SEQUENCE [LARGE SCALE GENOMIC DNA]</scope>
    <source>
        <strain evidence="3 4">KCTC 23315</strain>
    </source>
</reference>
<keyword evidence="3" id="KW-0378">Hydrolase</keyword>
<comment type="caution">
    <text evidence="3">The sequence shown here is derived from an EMBL/GenBank/DDBJ whole genome shotgun (WGS) entry which is preliminary data.</text>
</comment>
<dbReference type="PANTHER" id="PTHR46825">
    <property type="entry name" value="D-ALANYL-D-ALANINE-CARBOXYPEPTIDASE/ENDOPEPTIDASE AMPH"/>
    <property type="match status" value="1"/>
</dbReference>
<dbReference type="EC" id="3.-.-.-" evidence="3"/>
<dbReference type="EMBL" id="JBHLXP010000003">
    <property type="protein sequence ID" value="MFC0049579.1"/>
    <property type="molecule type" value="Genomic_DNA"/>
</dbReference>
<feature type="chain" id="PRO_5046201344" evidence="1">
    <location>
        <begin position="27"/>
        <end position="395"/>
    </location>
</feature>
<dbReference type="Pfam" id="PF00144">
    <property type="entry name" value="Beta-lactamase"/>
    <property type="match status" value="1"/>
</dbReference>
<gene>
    <name evidence="3" type="ORF">ACFFJP_14880</name>
</gene>
<evidence type="ECO:0000259" key="2">
    <source>
        <dbReference type="Pfam" id="PF00144"/>
    </source>
</evidence>
<keyword evidence="1" id="KW-0732">Signal</keyword>
<evidence type="ECO:0000313" key="3">
    <source>
        <dbReference type="EMBL" id="MFC0049579.1"/>
    </source>
</evidence>
<proteinExistence type="predicted"/>
<keyword evidence="4" id="KW-1185">Reference proteome</keyword>
<name>A0ABV6BFC7_9GAMM</name>